<evidence type="ECO:0000313" key="1">
    <source>
        <dbReference type="EMBL" id="PON84962.1"/>
    </source>
</evidence>
<reference evidence="2" key="1">
    <citation type="submission" date="2016-06" db="EMBL/GenBank/DDBJ databases">
        <title>Parallel loss of symbiosis genes in relatives of nitrogen-fixing non-legume Parasponia.</title>
        <authorList>
            <person name="Van Velzen R."/>
            <person name="Holmer R."/>
            <person name="Bu F."/>
            <person name="Rutten L."/>
            <person name="Van Zeijl A."/>
            <person name="Liu W."/>
            <person name="Santuari L."/>
            <person name="Cao Q."/>
            <person name="Sharma T."/>
            <person name="Shen D."/>
            <person name="Roswanjaya Y."/>
            <person name="Wardhani T."/>
            <person name="Kalhor M.S."/>
            <person name="Jansen J."/>
            <person name="Van den Hoogen J."/>
            <person name="Gungor B."/>
            <person name="Hartog M."/>
            <person name="Hontelez J."/>
            <person name="Verver J."/>
            <person name="Yang W.-C."/>
            <person name="Schijlen E."/>
            <person name="Repin R."/>
            <person name="Schilthuizen M."/>
            <person name="Schranz E."/>
            <person name="Heidstra R."/>
            <person name="Miyata K."/>
            <person name="Fedorova E."/>
            <person name="Kohlen W."/>
            <person name="Bisseling T."/>
            <person name="Smit S."/>
            <person name="Geurts R."/>
        </authorList>
    </citation>
    <scope>NUCLEOTIDE SEQUENCE [LARGE SCALE GENOMIC DNA]</scope>
    <source>
        <strain evidence="2">cv. RG33-2</strain>
    </source>
</reference>
<evidence type="ECO:0000313" key="2">
    <source>
        <dbReference type="Proteomes" id="UP000237000"/>
    </source>
</evidence>
<keyword evidence="2" id="KW-1185">Reference proteome</keyword>
<dbReference type="Proteomes" id="UP000237000">
    <property type="component" value="Unassembled WGS sequence"/>
</dbReference>
<comment type="caution">
    <text evidence="1">The sequence shown here is derived from an EMBL/GenBank/DDBJ whole genome shotgun (WGS) entry which is preliminary data.</text>
</comment>
<name>A0A2P5EHF0_TREOI</name>
<dbReference type="InParanoid" id="A0A2P5EHF0"/>
<accession>A0A2P5EHF0</accession>
<proteinExistence type="predicted"/>
<sequence length="360" mass="42026">MTSELQVSIDNITRRLKQLNQFKDSGSVRVGEIERLQETGEQIRKSYEDRKPSSRSNKQVRKRLMLEMEALKMKIEAFDASLDVYEEKFRKYNVPKRFQTAYKQPLKTYLEQLQEFMKTSWRKEAEKSREKGQRSLIEWMEKFDHSNEEDKIAVKALKTAFNELGIRISRFFMEYFFLIMAVSNKSDEIMALSLYEVKAVLKCLTVEENSKSIVIKTFLSMVQLFEGAMKLAGSFSDEAKGRKSKADGTDEEKVMFFLDDKIEDDLLHLIIIEVLRLEVSFCSPDMPMKVTNDVAFSMANHLLYNVFWDKLNRVGTKIDGLKADIQFVQDEYSSEMKFFREVLDAGVEELWTELIPKPGS</sequence>
<gene>
    <name evidence="1" type="ORF">TorRG33x02_192140</name>
</gene>
<dbReference type="OrthoDB" id="10293511at2759"/>
<organism evidence="1 2">
    <name type="scientific">Trema orientale</name>
    <name type="common">Charcoal tree</name>
    <name type="synonym">Celtis orientalis</name>
    <dbReference type="NCBI Taxonomy" id="63057"/>
    <lineage>
        <taxon>Eukaryota</taxon>
        <taxon>Viridiplantae</taxon>
        <taxon>Streptophyta</taxon>
        <taxon>Embryophyta</taxon>
        <taxon>Tracheophyta</taxon>
        <taxon>Spermatophyta</taxon>
        <taxon>Magnoliopsida</taxon>
        <taxon>eudicotyledons</taxon>
        <taxon>Gunneridae</taxon>
        <taxon>Pentapetalae</taxon>
        <taxon>rosids</taxon>
        <taxon>fabids</taxon>
        <taxon>Rosales</taxon>
        <taxon>Cannabaceae</taxon>
        <taxon>Trema</taxon>
    </lineage>
</organism>
<dbReference type="AlphaFoldDB" id="A0A2P5EHF0"/>
<protein>
    <submittedName>
        <fullName evidence="1">Uncharacterized protein</fullName>
    </submittedName>
</protein>
<dbReference type="EMBL" id="JXTC01000154">
    <property type="protein sequence ID" value="PON84962.1"/>
    <property type="molecule type" value="Genomic_DNA"/>
</dbReference>